<dbReference type="InterPro" id="IPR010994">
    <property type="entry name" value="RuvA_2-like"/>
</dbReference>
<dbReference type="Gene3D" id="1.10.150.320">
    <property type="entry name" value="Photosystem II 12 kDa extrinsic protein"/>
    <property type="match status" value="1"/>
</dbReference>
<dbReference type="RefSeq" id="WP_127708410.1">
    <property type="nucleotide sequence ID" value="NZ_SACK01000015.1"/>
</dbReference>
<comment type="caution">
    <text evidence="2">The sequence shown here is derived from an EMBL/GenBank/DDBJ whole genome shotgun (WGS) entry which is preliminary data.</text>
</comment>
<evidence type="ECO:0000256" key="1">
    <source>
        <dbReference type="SAM" id="Phobius"/>
    </source>
</evidence>
<dbReference type="Proteomes" id="UP000282759">
    <property type="component" value="Unassembled WGS sequence"/>
</dbReference>
<evidence type="ECO:0000313" key="3">
    <source>
        <dbReference type="Proteomes" id="UP000282759"/>
    </source>
</evidence>
<dbReference type="AlphaFoldDB" id="A0A3S2WVJ2"/>
<dbReference type="EMBL" id="SACK01000015">
    <property type="protein sequence ID" value="RVT96503.1"/>
    <property type="molecule type" value="Genomic_DNA"/>
</dbReference>
<dbReference type="PANTHER" id="PTHR21180:SF32">
    <property type="entry name" value="ENDONUCLEASE_EXONUCLEASE_PHOSPHATASE FAMILY DOMAIN-CONTAINING PROTEIN 1"/>
    <property type="match status" value="1"/>
</dbReference>
<dbReference type="GO" id="GO:0015628">
    <property type="term" value="P:protein secretion by the type II secretion system"/>
    <property type="evidence" value="ECO:0007669"/>
    <property type="project" value="TreeGrafter"/>
</dbReference>
<dbReference type="Pfam" id="PF12836">
    <property type="entry name" value="HHH_3"/>
    <property type="match status" value="2"/>
</dbReference>
<dbReference type="PANTHER" id="PTHR21180">
    <property type="entry name" value="ENDONUCLEASE/EXONUCLEASE/PHOSPHATASE FAMILY DOMAIN-CONTAINING PROTEIN 1"/>
    <property type="match status" value="1"/>
</dbReference>
<dbReference type="OrthoDB" id="981124at2"/>
<dbReference type="InterPro" id="IPR051675">
    <property type="entry name" value="Endo/Exo/Phosphatase_dom_1"/>
</dbReference>
<proteinExistence type="predicted"/>
<name>A0A3S2WVJ2_9SPHI</name>
<keyword evidence="3" id="KW-1185">Reference proteome</keyword>
<keyword evidence="1" id="KW-1133">Transmembrane helix</keyword>
<gene>
    <name evidence="2" type="ORF">EOD41_19925</name>
</gene>
<organism evidence="2 3">
    <name type="scientific">Mucilaginibacter limnophilus</name>
    <dbReference type="NCBI Taxonomy" id="1932778"/>
    <lineage>
        <taxon>Bacteria</taxon>
        <taxon>Pseudomonadati</taxon>
        <taxon>Bacteroidota</taxon>
        <taxon>Sphingobacteriia</taxon>
        <taxon>Sphingobacteriales</taxon>
        <taxon>Sphingobacteriaceae</taxon>
        <taxon>Mucilaginibacter</taxon>
    </lineage>
</organism>
<accession>A0A3S2WVJ2</accession>
<protein>
    <submittedName>
        <fullName evidence="2">Helix-hairpin-helix domain-containing protein</fullName>
    </submittedName>
</protein>
<keyword evidence="1" id="KW-0812">Transmembrane</keyword>
<sequence>MLTNIKAYLSITKKQWNGLVVMVLLVTAIPVLNYVNQGLSKDSTINHNSFKKAIARLNQADLKAEKSFYINKETHVLHKKIRLTTPVEINSADSATLTTVYGIGPSFARRIIKYRELLGGFYSKEQLKEVYGLDENKYLEIKDQLKIDASAVKKININKASAYELNRLPYLDYKQANAIEQYRLQHGNYTSAAALQEIMILDKQTIDKIKPYLSFK</sequence>
<dbReference type="Gene3D" id="1.10.150.280">
    <property type="entry name" value="AF1531-like domain"/>
    <property type="match status" value="1"/>
</dbReference>
<feature type="transmembrane region" description="Helical" evidence="1">
    <location>
        <begin position="16"/>
        <end position="35"/>
    </location>
</feature>
<dbReference type="SUPFAM" id="SSF47781">
    <property type="entry name" value="RuvA domain 2-like"/>
    <property type="match status" value="2"/>
</dbReference>
<reference evidence="2 3" key="1">
    <citation type="submission" date="2019-01" db="EMBL/GenBank/DDBJ databases">
        <authorList>
            <person name="Chen W.-M."/>
        </authorList>
    </citation>
    <scope>NUCLEOTIDE SEQUENCE [LARGE SCALE GENOMIC DNA]</scope>
    <source>
        <strain evidence="2 3">YBJ-36</strain>
    </source>
</reference>
<evidence type="ECO:0000313" key="2">
    <source>
        <dbReference type="EMBL" id="RVT96503.1"/>
    </source>
</evidence>
<keyword evidence="1" id="KW-0472">Membrane</keyword>
<dbReference type="GO" id="GO:0015627">
    <property type="term" value="C:type II protein secretion system complex"/>
    <property type="evidence" value="ECO:0007669"/>
    <property type="project" value="TreeGrafter"/>
</dbReference>